<dbReference type="Pfam" id="PF21477">
    <property type="entry name" value="FERM_C_FAK1"/>
    <property type="match status" value="1"/>
</dbReference>
<sequence length="664" mass="72359">MIQQTFQQYALLREDECILKFLHTLAAFAPIDQESFRCQLVVRARPGMGDTGMGNVGCGIGDVGYGIGDMGYGIWDMGYGIWDMGYGIWDMGYGIWDRGCGIWDRGYGIWDMGYGIWDVGYGIWDMGCGIWDMGYGIWDMGYGIWDMGYGIWDMGCGIWDMGYGMWVIGDRECGLWHSQEFSPTPHLGGPSQPQLQQGLPVLGGGAPDGFDIPEFRQAGGLGRGESIRNSIRGRFHPRPRGGSSPFPARNSHLGVLAGHLADALGADDQVHGDVPSLLGAAGAGRGFGIGTIPKGQVLSHPISIKSQCCPHPISSSLHPVPSPSGLDVPRVSHPILSHPMDPIPYHGSHPTPSHGSHPIPSHPIPYPISHIPYPLSHIPYPISHIPYPISPIPYPISHIPYLYRPAHRRGESGNIPHPKSHIPYPISHIPYPTSHIPYPISHIPYPLSHIPYPISHTPYPISHIPYPIPHIPHPISHIPYPISHIPYPLSHIPYLGCRPGCVGILGRVILENGDGGSGITGGSRSHPCPSRHSQSLSVKTSSLAEAENMADLIDGYCRLQGGSEGSLIAFPRKDREKRISLPQIPALNLGEKHSTLSHSVSGDSEIYAEILDESSRPRSGIQHFGISRDAVELGQILGEGFFGEVYEGTYTTPVRYHRPSPPPS</sequence>
<evidence type="ECO:0000313" key="4">
    <source>
        <dbReference type="Proteomes" id="UP000694409"/>
    </source>
</evidence>
<evidence type="ECO:0000256" key="1">
    <source>
        <dbReference type="SAM" id="MobiDB-lite"/>
    </source>
</evidence>
<name>A0A8C9KQY4_SERCA</name>
<dbReference type="Gene3D" id="3.30.200.20">
    <property type="entry name" value="Phosphorylase Kinase, domain 1"/>
    <property type="match status" value="1"/>
</dbReference>
<evidence type="ECO:0000259" key="2">
    <source>
        <dbReference type="Pfam" id="PF21477"/>
    </source>
</evidence>
<dbReference type="Gene3D" id="2.30.29.30">
    <property type="entry name" value="Pleckstrin-homology domain (PH domain)/Phosphotyrosine-binding domain (PTB)"/>
    <property type="match status" value="1"/>
</dbReference>
<organism evidence="3 4">
    <name type="scientific">Serinus canaria</name>
    <name type="common">Island canary</name>
    <name type="synonym">Fringilla canaria</name>
    <dbReference type="NCBI Taxonomy" id="9135"/>
    <lineage>
        <taxon>Eukaryota</taxon>
        <taxon>Metazoa</taxon>
        <taxon>Chordata</taxon>
        <taxon>Craniata</taxon>
        <taxon>Vertebrata</taxon>
        <taxon>Euteleostomi</taxon>
        <taxon>Archelosauria</taxon>
        <taxon>Archosauria</taxon>
        <taxon>Dinosauria</taxon>
        <taxon>Saurischia</taxon>
        <taxon>Theropoda</taxon>
        <taxon>Coelurosauria</taxon>
        <taxon>Aves</taxon>
        <taxon>Neognathae</taxon>
        <taxon>Neoaves</taxon>
        <taxon>Telluraves</taxon>
        <taxon>Australaves</taxon>
        <taxon>Passeriformes</taxon>
        <taxon>Passeroidea</taxon>
        <taxon>Fringillidae</taxon>
        <taxon>Carduelinae</taxon>
        <taxon>Serinus</taxon>
    </lineage>
</organism>
<evidence type="ECO:0000313" key="3">
    <source>
        <dbReference type="Ensembl" id="ENSSCAP00000000727.1"/>
    </source>
</evidence>
<dbReference type="AlphaFoldDB" id="A0A8C9KQY4"/>
<protein>
    <recommendedName>
        <fullName evidence="2">FAK1-like FERM domain-containing protein</fullName>
    </recommendedName>
</protein>
<dbReference type="Ensembl" id="ENSSCAT00000000817.1">
    <property type="protein sequence ID" value="ENSSCAP00000000727.1"/>
    <property type="gene ID" value="ENSSCAG00000000617.1"/>
</dbReference>
<keyword evidence="4" id="KW-1185">Reference proteome</keyword>
<feature type="domain" description="FAK1-like FERM" evidence="2">
    <location>
        <begin position="533"/>
        <end position="565"/>
    </location>
</feature>
<reference evidence="3" key="2">
    <citation type="submission" date="2025-09" db="UniProtKB">
        <authorList>
            <consortium name="Ensembl"/>
        </authorList>
    </citation>
    <scope>IDENTIFICATION</scope>
</reference>
<dbReference type="InterPro" id="IPR049385">
    <property type="entry name" value="FAK1-like_FERM_C"/>
</dbReference>
<dbReference type="GeneTree" id="ENSGT00940000157269"/>
<dbReference type="SUPFAM" id="SSF50729">
    <property type="entry name" value="PH domain-like"/>
    <property type="match status" value="1"/>
</dbReference>
<dbReference type="InterPro" id="IPR011993">
    <property type="entry name" value="PH-like_dom_sf"/>
</dbReference>
<reference evidence="3" key="1">
    <citation type="submission" date="2025-08" db="UniProtKB">
        <authorList>
            <consortium name="Ensembl"/>
        </authorList>
    </citation>
    <scope>IDENTIFICATION</scope>
</reference>
<accession>A0A8C9KQY4</accession>
<dbReference type="Proteomes" id="UP000694409">
    <property type="component" value="Unassembled WGS sequence"/>
</dbReference>
<proteinExistence type="predicted"/>
<feature type="region of interest" description="Disordered" evidence="1">
    <location>
        <begin position="218"/>
        <end position="247"/>
    </location>
</feature>